<dbReference type="EMBL" id="JPFU01000013">
    <property type="protein sequence ID" value="KEQ34519.1"/>
    <property type="molecule type" value="Genomic_DNA"/>
</dbReference>
<reference evidence="1 2" key="1">
    <citation type="submission" date="2014-05" db="EMBL/GenBank/DDBJ databases">
        <authorList>
            <person name="Daugherty S.C."/>
            <person name="Tallon L.J."/>
            <person name="Sadzewicz L."/>
            <person name="Kilian M."/>
            <person name="Tettelin H."/>
        </authorList>
    </citation>
    <scope>NUCLEOTIDE SEQUENCE [LARGE SCALE GENOMIC DNA]</scope>
    <source>
        <strain evidence="1 2">SK629</strain>
    </source>
</reference>
<dbReference type="PATRIC" id="fig|28037.95.peg.1079"/>
<proteinExistence type="predicted"/>
<gene>
    <name evidence="1" type="ORF">SK629_1147</name>
</gene>
<accession>A0A081PUZ6</accession>
<comment type="caution">
    <text evidence="1">The sequence shown here is derived from an EMBL/GenBank/DDBJ whole genome shotgun (WGS) entry which is preliminary data.</text>
</comment>
<name>A0A081PUZ6_STRMT</name>
<sequence length="37" mass="4233">MLLDHIPHITGIVSPMWEGIFHAMTRYVGVWFAFMAG</sequence>
<protein>
    <submittedName>
        <fullName evidence="1">Uncharacterized protein</fullName>
    </submittedName>
</protein>
<evidence type="ECO:0000313" key="2">
    <source>
        <dbReference type="Proteomes" id="UP000028090"/>
    </source>
</evidence>
<organism evidence="1 2">
    <name type="scientific">Streptococcus mitis</name>
    <dbReference type="NCBI Taxonomy" id="28037"/>
    <lineage>
        <taxon>Bacteria</taxon>
        <taxon>Bacillati</taxon>
        <taxon>Bacillota</taxon>
        <taxon>Bacilli</taxon>
        <taxon>Lactobacillales</taxon>
        <taxon>Streptococcaceae</taxon>
        <taxon>Streptococcus</taxon>
        <taxon>Streptococcus mitis group</taxon>
    </lineage>
</organism>
<dbReference type="AlphaFoldDB" id="A0A081PUZ6"/>
<dbReference type="Proteomes" id="UP000028090">
    <property type="component" value="Unassembled WGS sequence"/>
</dbReference>
<evidence type="ECO:0000313" key="1">
    <source>
        <dbReference type="EMBL" id="KEQ34519.1"/>
    </source>
</evidence>